<feature type="transmembrane region" description="Helical" evidence="7">
    <location>
        <begin position="358"/>
        <end position="377"/>
    </location>
</feature>
<feature type="transmembrane region" description="Helical" evidence="7">
    <location>
        <begin position="630"/>
        <end position="653"/>
    </location>
</feature>
<gene>
    <name evidence="9" type="primary">Slc44a2</name>
    <name evidence="9" type="ORF">FJT64_024128</name>
</gene>
<organism evidence="9 10">
    <name type="scientific">Amphibalanus amphitrite</name>
    <name type="common">Striped barnacle</name>
    <name type="synonym">Balanus amphitrite</name>
    <dbReference type="NCBI Taxonomy" id="1232801"/>
    <lineage>
        <taxon>Eukaryota</taxon>
        <taxon>Metazoa</taxon>
        <taxon>Ecdysozoa</taxon>
        <taxon>Arthropoda</taxon>
        <taxon>Crustacea</taxon>
        <taxon>Multicrustacea</taxon>
        <taxon>Cirripedia</taxon>
        <taxon>Thoracica</taxon>
        <taxon>Thoracicalcarea</taxon>
        <taxon>Balanomorpha</taxon>
        <taxon>Balanoidea</taxon>
        <taxon>Balanidae</taxon>
        <taxon>Amphibalaninae</taxon>
        <taxon>Amphibalanus</taxon>
    </lineage>
</organism>
<dbReference type="AlphaFoldDB" id="A0A6A4WPK8"/>
<evidence type="ECO:0000256" key="8">
    <source>
        <dbReference type="SAM" id="MobiDB-lite"/>
    </source>
</evidence>
<feature type="transmembrane region" description="Helical" evidence="7">
    <location>
        <begin position="485"/>
        <end position="512"/>
    </location>
</feature>
<feature type="compositionally biased region" description="Polar residues" evidence="8">
    <location>
        <begin position="758"/>
        <end position="768"/>
    </location>
</feature>
<comment type="similarity">
    <text evidence="2 7">Belongs to the CTL (choline transporter-like) family.</text>
</comment>
<dbReference type="GO" id="GO:0022857">
    <property type="term" value="F:transmembrane transporter activity"/>
    <property type="evidence" value="ECO:0007669"/>
    <property type="project" value="UniProtKB-UniRule"/>
</dbReference>
<comment type="caution">
    <text evidence="9">The sequence shown here is derived from an EMBL/GenBank/DDBJ whole genome shotgun (WGS) entry which is preliminary data.</text>
</comment>
<feature type="region of interest" description="Disordered" evidence="8">
    <location>
        <begin position="209"/>
        <end position="252"/>
    </location>
</feature>
<evidence type="ECO:0000313" key="9">
    <source>
        <dbReference type="EMBL" id="KAF0303941.1"/>
    </source>
</evidence>
<proteinExistence type="inferred from homology"/>
<feature type="transmembrane region" description="Helical" evidence="7">
    <location>
        <begin position="384"/>
        <end position="406"/>
    </location>
</feature>
<feature type="transmembrane region" description="Helical" evidence="7">
    <location>
        <begin position="412"/>
        <end position="431"/>
    </location>
</feature>
<feature type="transmembrane region" description="Helical" evidence="7">
    <location>
        <begin position="524"/>
        <end position="548"/>
    </location>
</feature>
<feature type="transmembrane region" description="Helical" evidence="7">
    <location>
        <begin position="275"/>
        <end position="297"/>
    </location>
</feature>
<feature type="compositionally biased region" description="Low complexity" evidence="8">
    <location>
        <begin position="221"/>
        <end position="234"/>
    </location>
</feature>
<accession>A0A6A4WPK8</accession>
<keyword evidence="6" id="KW-0325">Glycoprotein</keyword>
<feature type="transmembrane region" description="Helical" evidence="7">
    <location>
        <begin position="304"/>
        <end position="327"/>
    </location>
</feature>
<evidence type="ECO:0000256" key="3">
    <source>
        <dbReference type="ARBA" id="ARBA00022692"/>
    </source>
</evidence>
<dbReference type="OrthoDB" id="420519at2759"/>
<comment type="subcellular location">
    <subcellularLocation>
        <location evidence="7">Cell membrane</location>
        <topology evidence="7">Multi-pass membrane protein</topology>
    </subcellularLocation>
    <subcellularLocation>
        <location evidence="1">Membrane</location>
        <topology evidence="1">Multi-pass membrane protein</topology>
    </subcellularLocation>
</comment>
<evidence type="ECO:0000313" key="10">
    <source>
        <dbReference type="Proteomes" id="UP000440578"/>
    </source>
</evidence>
<dbReference type="Proteomes" id="UP000440578">
    <property type="component" value="Unassembled WGS sequence"/>
</dbReference>
<evidence type="ECO:0000256" key="5">
    <source>
        <dbReference type="ARBA" id="ARBA00023136"/>
    </source>
</evidence>
<feature type="transmembrane region" description="Helical" evidence="7">
    <location>
        <begin position="16"/>
        <end position="37"/>
    </location>
</feature>
<keyword evidence="4 7" id="KW-1133">Transmembrane helix</keyword>
<evidence type="ECO:0000256" key="6">
    <source>
        <dbReference type="ARBA" id="ARBA00023180"/>
    </source>
</evidence>
<evidence type="ECO:0000256" key="4">
    <source>
        <dbReference type="ARBA" id="ARBA00022989"/>
    </source>
</evidence>
<keyword evidence="5 7" id="KW-0472">Membrane</keyword>
<dbReference type="GO" id="GO:0005886">
    <property type="term" value="C:plasma membrane"/>
    <property type="evidence" value="ECO:0007669"/>
    <property type="project" value="UniProtKB-SubCell"/>
</dbReference>
<dbReference type="InterPro" id="IPR007603">
    <property type="entry name" value="Choline_transptr-like"/>
</dbReference>
<feature type="transmembrane region" description="Helical" evidence="7">
    <location>
        <begin position="665"/>
        <end position="688"/>
    </location>
</feature>
<dbReference type="EMBL" id="VIIS01000904">
    <property type="protein sequence ID" value="KAF0303941.1"/>
    <property type="molecule type" value="Genomic_DNA"/>
</dbReference>
<evidence type="ECO:0000256" key="7">
    <source>
        <dbReference type="RuleBase" id="RU368066"/>
    </source>
</evidence>
<comment type="function">
    <text evidence="7">Choline transporter.</text>
</comment>
<feature type="compositionally biased region" description="Pro residues" evidence="8">
    <location>
        <begin position="738"/>
        <end position="754"/>
    </location>
</feature>
<evidence type="ECO:0000256" key="2">
    <source>
        <dbReference type="ARBA" id="ARBA00007168"/>
    </source>
</evidence>
<keyword evidence="3 7" id="KW-0812">Transmembrane</keyword>
<keyword evidence="10" id="KW-1185">Reference proteome</keyword>
<name>A0A6A4WPK8_AMPAM</name>
<sequence length="796" mass="84903">MAVESPISRRRSCTDIPCLVLFAGFLVGWVVVAGIAMSQGSIKRFAMPSDSNGDICGVDKGVEKKPNLIFFDLTKCAHSSAVIFGCATPQMCVKECPDSYFFGAVPAMLAGADFDGRVTDHLKAKLRYCLPGVNRTSLTYGRLVDGYHCAPWYVRSRPVAGRCLPSDIEQAVGHLQQLSSQMNQRLAGTEARLLSQRIQLMAPLAANVTSDNSTADPGPATSTNGTVGTDTNTTQPVNVTLPESPETSEGDSITKRVLKAASEAVRQMRFIGVHLAGLTCVSLVTPLVLALLVVLLLRCFIGPIVVLVLAAVAVLLAAASAICAHQYTELRAAPPAGNDTAAAPPDGKEVPLQENPSLWLGLSVAAGCLLVLHLVLVLALRRRLVLAVAILEQCSAAIGDMLTVLLVPVLSFALQLLVCLLFVLVLVFLMGSPHRWRVFGECDQCDRYATGDICFPGEFAARCGELCPNATCSSTQNLRLYAYNAFALVWGVCFVAAINQIVVAIAFSTWYFSTSKSFSLVLPLRAYVLALIFHSGTAAFGSLLISIVKVCRTSLTWLKSRLEKRGGRLAGCLVSCCQCCFWCVENVIQFINRRAYIVTALESVGLCAAGQRGLAVVMRNLARVAVADSVTALVLWLSRLLVVAASVLIVHWIMEAALSEPVPWLLPAVFSGLIAYAVAGTAFSVFAMGVDTIFYCAMVDLDENDGSAARPYAMSRSLAKALGVSGAPPPTPGAGEPPQGPVTGPPPGLQPYRPPSDFWSQPKQQPQAPGQFIHPGEVERPFTPATPLPSIPRSGR</sequence>
<feature type="region of interest" description="Disordered" evidence="8">
    <location>
        <begin position="724"/>
        <end position="796"/>
    </location>
</feature>
<evidence type="ECO:0000256" key="1">
    <source>
        <dbReference type="ARBA" id="ARBA00004141"/>
    </source>
</evidence>
<protein>
    <recommendedName>
        <fullName evidence="7">Choline transporter-like protein</fullName>
    </recommendedName>
</protein>
<dbReference type="Pfam" id="PF04515">
    <property type="entry name" value="Choline_transpo"/>
    <property type="match status" value="1"/>
</dbReference>
<dbReference type="PANTHER" id="PTHR12385:SF14">
    <property type="entry name" value="CHOLINE TRANSPORTER-LIKE 2"/>
    <property type="match status" value="1"/>
</dbReference>
<dbReference type="PANTHER" id="PTHR12385">
    <property type="entry name" value="CHOLINE TRANSPORTER-LIKE (SLC FAMILY 44)"/>
    <property type="match status" value="1"/>
</dbReference>
<reference evidence="9 10" key="1">
    <citation type="submission" date="2019-07" db="EMBL/GenBank/DDBJ databases">
        <title>Draft genome assembly of a fouling barnacle, Amphibalanus amphitrite (Darwin, 1854): The first reference genome for Thecostraca.</title>
        <authorList>
            <person name="Kim W."/>
        </authorList>
    </citation>
    <scope>NUCLEOTIDE SEQUENCE [LARGE SCALE GENOMIC DNA]</scope>
    <source>
        <strain evidence="9">SNU_AA5</strain>
        <tissue evidence="9">Soma without cirri and trophi</tissue>
    </source>
</reference>